<feature type="compositionally biased region" description="Basic and acidic residues" evidence="1">
    <location>
        <begin position="91"/>
        <end position="100"/>
    </location>
</feature>
<evidence type="ECO:0000256" key="1">
    <source>
        <dbReference type="SAM" id="MobiDB-lite"/>
    </source>
</evidence>
<feature type="compositionally biased region" description="Polar residues" evidence="1">
    <location>
        <begin position="79"/>
        <end position="89"/>
    </location>
</feature>
<feature type="region of interest" description="Disordered" evidence="1">
    <location>
        <begin position="1"/>
        <end position="103"/>
    </location>
</feature>
<organism evidence="2 3">
    <name type="scientific">Araneus ventricosus</name>
    <name type="common">Orbweaver spider</name>
    <name type="synonym">Epeira ventricosa</name>
    <dbReference type="NCBI Taxonomy" id="182803"/>
    <lineage>
        <taxon>Eukaryota</taxon>
        <taxon>Metazoa</taxon>
        <taxon>Ecdysozoa</taxon>
        <taxon>Arthropoda</taxon>
        <taxon>Chelicerata</taxon>
        <taxon>Arachnida</taxon>
        <taxon>Araneae</taxon>
        <taxon>Araneomorphae</taxon>
        <taxon>Entelegynae</taxon>
        <taxon>Araneoidea</taxon>
        <taxon>Araneidae</taxon>
        <taxon>Araneus</taxon>
    </lineage>
</organism>
<dbReference type="EMBL" id="BGPR01021218">
    <property type="protein sequence ID" value="GBN86298.1"/>
    <property type="molecule type" value="Genomic_DNA"/>
</dbReference>
<name>A0A4Y2SDJ7_ARAVE</name>
<evidence type="ECO:0000313" key="2">
    <source>
        <dbReference type="EMBL" id="GBN86298.1"/>
    </source>
</evidence>
<proteinExistence type="predicted"/>
<feature type="compositionally biased region" description="Basic and acidic residues" evidence="1">
    <location>
        <begin position="22"/>
        <end position="41"/>
    </location>
</feature>
<keyword evidence="3" id="KW-1185">Reference proteome</keyword>
<evidence type="ECO:0008006" key="4">
    <source>
        <dbReference type="Google" id="ProtNLM"/>
    </source>
</evidence>
<sequence length="174" mass="19870">MRSRKQTERQQRLMESSLAYPRGKEGKSKNSKGRQNEKGDHTLGYLGVVMPVTPKEDVPLRGTTSHGELPRLPSRHNQKAQTTQESKSANSKREKTERDQTLGYLRVAKPVTPEEDVPLRGLGKLKDLLLSEFAYSCNSTELHETLSKRKLKDNEALEEYFFNKKQLCNRGNVE</sequence>
<evidence type="ECO:0000313" key="3">
    <source>
        <dbReference type="Proteomes" id="UP000499080"/>
    </source>
</evidence>
<dbReference type="Proteomes" id="UP000499080">
    <property type="component" value="Unassembled WGS sequence"/>
</dbReference>
<feature type="compositionally biased region" description="Basic and acidic residues" evidence="1">
    <location>
        <begin position="1"/>
        <end position="12"/>
    </location>
</feature>
<dbReference type="OrthoDB" id="3863715at2759"/>
<reference evidence="2 3" key="1">
    <citation type="journal article" date="2019" name="Sci. Rep.">
        <title>Orb-weaving spider Araneus ventricosus genome elucidates the spidroin gene catalogue.</title>
        <authorList>
            <person name="Kono N."/>
            <person name="Nakamura H."/>
            <person name="Ohtoshi R."/>
            <person name="Moran D.A.P."/>
            <person name="Shinohara A."/>
            <person name="Yoshida Y."/>
            <person name="Fujiwara M."/>
            <person name="Mori M."/>
            <person name="Tomita M."/>
            <person name="Arakawa K."/>
        </authorList>
    </citation>
    <scope>NUCLEOTIDE SEQUENCE [LARGE SCALE GENOMIC DNA]</scope>
</reference>
<accession>A0A4Y2SDJ7</accession>
<dbReference type="AlphaFoldDB" id="A0A4Y2SDJ7"/>
<gene>
    <name evidence="2" type="ORF">AVEN_53782_1</name>
</gene>
<protein>
    <recommendedName>
        <fullName evidence="4">Retrotransposon gag domain-containing protein</fullName>
    </recommendedName>
</protein>
<comment type="caution">
    <text evidence="2">The sequence shown here is derived from an EMBL/GenBank/DDBJ whole genome shotgun (WGS) entry which is preliminary data.</text>
</comment>